<dbReference type="PRINTS" id="PR00377">
    <property type="entry name" value="IMPHPHTASES"/>
</dbReference>
<evidence type="ECO:0000313" key="9">
    <source>
        <dbReference type="Proteomes" id="UP000682134"/>
    </source>
</evidence>
<dbReference type="PROSITE" id="PS00629">
    <property type="entry name" value="IMP_1"/>
    <property type="match status" value="1"/>
</dbReference>
<evidence type="ECO:0000256" key="5">
    <source>
        <dbReference type="ARBA" id="ARBA00022801"/>
    </source>
</evidence>
<dbReference type="Gene3D" id="3.40.190.80">
    <property type="match status" value="1"/>
</dbReference>
<reference evidence="8" key="1">
    <citation type="submission" date="2021-04" db="EMBL/GenBank/DDBJ databases">
        <title>Genome seq and assembly of Bacillus sp.</title>
        <authorList>
            <person name="Chhetri G."/>
        </authorList>
    </citation>
    <scope>NUCLEOTIDE SEQUENCE</scope>
    <source>
        <strain evidence="8">RG28</strain>
    </source>
</reference>
<feature type="binding site" evidence="7">
    <location>
        <position position="215"/>
    </location>
    <ligand>
        <name>Mg(2+)</name>
        <dbReference type="ChEBI" id="CHEBI:18420"/>
        <label>1</label>
        <note>catalytic</note>
    </ligand>
</feature>
<evidence type="ECO:0000256" key="1">
    <source>
        <dbReference type="ARBA" id="ARBA00001033"/>
    </source>
</evidence>
<dbReference type="PANTHER" id="PTHR20854">
    <property type="entry name" value="INOSITOL MONOPHOSPHATASE"/>
    <property type="match status" value="1"/>
</dbReference>
<dbReference type="InterPro" id="IPR000760">
    <property type="entry name" value="Inositol_monophosphatase-like"/>
</dbReference>
<dbReference type="FunFam" id="3.30.540.10:FF:000003">
    <property type="entry name" value="Inositol-1-monophosphatase"/>
    <property type="match status" value="1"/>
</dbReference>
<dbReference type="Proteomes" id="UP000682134">
    <property type="component" value="Unassembled WGS sequence"/>
</dbReference>
<comment type="catalytic activity">
    <reaction evidence="1">
        <text>a myo-inositol phosphate + H2O = myo-inositol + phosphate</text>
        <dbReference type="Rhea" id="RHEA:24056"/>
        <dbReference type="ChEBI" id="CHEBI:15377"/>
        <dbReference type="ChEBI" id="CHEBI:17268"/>
        <dbReference type="ChEBI" id="CHEBI:43474"/>
        <dbReference type="ChEBI" id="CHEBI:84139"/>
        <dbReference type="EC" id="3.1.3.25"/>
    </reaction>
</comment>
<keyword evidence="9" id="KW-1185">Reference proteome</keyword>
<dbReference type="GO" id="GO:0046872">
    <property type="term" value="F:metal ion binding"/>
    <property type="evidence" value="ECO:0007669"/>
    <property type="project" value="UniProtKB-KW"/>
</dbReference>
<dbReference type="EC" id="3.1.3.25" evidence="3"/>
<dbReference type="PROSITE" id="PS00630">
    <property type="entry name" value="IMP_2"/>
    <property type="match status" value="1"/>
</dbReference>
<dbReference type="GO" id="GO:0007165">
    <property type="term" value="P:signal transduction"/>
    <property type="evidence" value="ECO:0007669"/>
    <property type="project" value="TreeGrafter"/>
</dbReference>
<dbReference type="GO" id="GO:0008934">
    <property type="term" value="F:inositol monophosphate 1-phosphatase activity"/>
    <property type="evidence" value="ECO:0007669"/>
    <property type="project" value="TreeGrafter"/>
</dbReference>
<feature type="binding site" evidence="7">
    <location>
        <position position="91"/>
    </location>
    <ligand>
        <name>Mg(2+)</name>
        <dbReference type="ChEBI" id="CHEBI:18420"/>
        <label>1</label>
        <note>catalytic</note>
    </ligand>
</feature>
<dbReference type="PANTHER" id="PTHR20854:SF4">
    <property type="entry name" value="INOSITOL-1-MONOPHOSPHATASE-RELATED"/>
    <property type="match status" value="1"/>
</dbReference>
<dbReference type="EMBL" id="JAGIYQ010000003">
    <property type="protein sequence ID" value="MBP0724762.1"/>
    <property type="molecule type" value="Genomic_DNA"/>
</dbReference>
<dbReference type="Gene3D" id="3.30.540.10">
    <property type="entry name" value="Fructose-1,6-Bisphosphatase, subunit A, domain 1"/>
    <property type="match status" value="1"/>
</dbReference>
<dbReference type="RefSeq" id="WP_209403606.1">
    <property type="nucleotide sequence ID" value="NZ_JAGIYQ010000003.1"/>
</dbReference>
<evidence type="ECO:0000256" key="7">
    <source>
        <dbReference type="PIRSR" id="PIRSR600760-2"/>
    </source>
</evidence>
<evidence type="ECO:0000256" key="6">
    <source>
        <dbReference type="ARBA" id="ARBA00022842"/>
    </source>
</evidence>
<evidence type="ECO:0000256" key="4">
    <source>
        <dbReference type="ARBA" id="ARBA00022723"/>
    </source>
</evidence>
<accession>A0A940NPX2</accession>
<organism evidence="8 9">
    <name type="scientific">Gottfriedia endophytica</name>
    <dbReference type="NCBI Taxonomy" id="2820819"/>
    <lineage>
        <taxon>Bacteria</taxon>
        <taxon>Bacillati</taxon>
        <taxon>Bacillota</taxon>
        <taxon>Bacilli</taxon>
        <taxon>Bacillales</taxon>
        <taxon>Bacillaceae</taxon>
        <taxon>Gottfriedia</taxon>
    </lineage>
</organism>
<dbReference type="SUPFAM" id="SSF56655">
    <property type="entry name" value="Carbohydrate phosphatase"/>
    <property type="match status" value="1"/>
</dbReference>
<dbReference type="GO" id="GO:0046854">
    <property type="term" value="P:phosphatidylinositol phosphate biosynthetic process"/>
    <property type="evidence" value="ECO:0007669"/>
    <property type="project" value="InterPro"/>
</dbReference>
<keyword evidence="4 7" id="KW-0479">Metal-binding</keyword>
<comment type="cofactor">
    <cofactor evidence="2 7">
        <name>Mg(2+)</name>
        <dbReference type="ChEBI" id="CHEBI:18420"/>
    </cofactor>
</comment>
<gene>
    <name evidence="8" type="ORF">J5Y03_06110</name>
</gene>
<protein>
    <recommendedName>
        <fullName evidence="3">inositol-phosphate phosphatase</fullName>
        <ecNumber evidence="3">3.1.3.25</ecNumber>
    </recommendedName>
</protein>
<feature type="binding site" evidence="7">
    <location>
        <position position="70"/>
    </location>
    <ligand>
        <name>Mg(2+)</name>
        <dbReference type="ChEBI" id="CHEBI:18420"/>
        <label>1</label>
        <note>catalytic</note>
    </ligand>
</feature>
<keyword evidence="5" id="KW-0378">Hydrolase</keyword>
<proteinExistence type="predicted"/>
<evidence type="ECO:0000313" key="8">
    <source>
        <dbReference type="EMBL" id="MBP0724762.1"/>
    </source>
</evidence>
<evidence type="ECO:0000256" key="2">
    <source>
        <dbReference type="ARBA" id="ARBA00001946"/>
    </source>
</evidence>
<dbReference type="Pfam" id="PF00459">
    <property type="entry name" value="Inositol_P"/>
    <property type="match status" value="1"/>
</dbReference>
<feature type="binding site" evidence="7">
    <location>
        <position position="88"/>
    </location>
    <ligand>
        <name>Mg(2+)</name>
        <dbReference type="ChEBI" id="CHEBI:18420"/>
        <label>1</label>
        <note>catalytic</note>
    </ligand>
</feature>
<dbReference type="InterPro" id="IPR020550">
    <property type="entry name" value="Inositol_monophosphatase_CS"/>
</dbReference>
<evidence type="ECO:0000256" key="3">
    <source>
        <dbReference type="ARBA" id="ARBA00013106"/>
    </source>
</evidence>
<name>A0A940NPX2_9BACI</name>
<dbReference type="GO" id="GO:0006020">
    <property type="term" value="P:inositol metabolic process"/>
    <property type="evidence" value="ECO:0007669"/>
    <property type="project" value="TreeGrafter"/>
</dbReference>
<feature type="binding site" evidence="7">
    <location>
        <position position="90"/>
    </location>
    <ligand>
        <name>Mg(2+)</name>
        <dbReference type="ChEBI" id="CHEBI:18420"/>
        <label>2</label>
    </ligand>
</feature>
<dbReference type="AlphaFoldDB" id="A0A940NPX2"/>
<keyword evidence="6 7" id="KW-0460">Magnesium</keyword>
<comment type="caution">
    <text evidence="8">The sequence shown here is derived from an EMBL/GenBank/DDBJ whole genome shotgun (WGS) entry which is preliminary data.</text>
</comment>
<sequence length="265" mass="29872">MTVNWEEIEKTATGWIINAGENIRNSLTDQLTILTKSNPNDLVTNKDKEIEKFFKKKIKEYFPTHFLLGEEGFGDSIEKVDGVVWVLDPIDGTMNFVHQKRNFAISLGVYENGIGMFGIIYDVLHNELYTAKKGQGAFFNNQPIPKLKPIKIEEAIIALNSIWLTPNKRLNHHKLSDLVQKVRGSRSYGSAALEFAYVATQRLDAYITPRLSPWDYAAGKILIEEVGGVCTTLSGNPLTILENSSVLVCNESIFNEVLTEYIEEK</sequence>
<dbReference type="CDD" id="cd01637">
    <property type="entry name" value="IMPase_like"/>
    <property type="match status" value="1"/>
</dbReference>
<dbReference type="InterPro" id="IPR020583">
    <property type="entry name" value="Inositol_monoP_metal-BS"/>
</dbReference>